<dbReference type="Proteomes" id="UP000769766">
    <property type="component" value="Unassembled WGS sequence"/>
</dbReference>
<proteinExistence type="predicted"/>
<protein>
    <submittedName>
        <fullName evidence="1">Uncharacterized protein</fullName>
    </submittedName>
</protein>
<organism evidence="1 2">
    <name type="scientific">Tectimicrobiota bacterium</name>
    <dbReference type="NCBI Taxonomy" id="2528274"/>
    <lineage>
        <taxon>Bacteria</taxon>
        <taxon>Pseudomonadati</taxon>
        <taxon>Nitrospinota/Tectimicrobiota group</taxon>
        <taxon>Candidatus Tectimicrobiota</taxon>
    </lineage>
</organism>
<sequence>MKDYFLYTDRSGDPPQHQEIEMEVRDQDTMEKIRVRAIVSCSHADLPQADNLWLRDERAYRNTRPDNPWAIQILQEIQEEVEEVQVKPRAPIPLSRRKGDLLKTLIEERTKDKGKG</sequence>
<name>A0A932CN70_UNCTE</name>
<dbReference type="AlphaFoldDB" id="A0A932CN70"/>
<evidence type="ECO:0000313" key="1">
    <source>
        <dbReference type="EMBL" id="MBI2876036.1"/>
    </source>
</evidence>
<dbReference type="EMBL" id="JACPRF010000126">
    <property type="protein sequence ID" value="MBI2876036.1"/>
    <property type="molecule type" value="Genomic_DNA"/>
</dbReference>
<evidence type="ECO:0000313" key="2">
    <source>
        <dbReference type="Proteomes" id="UP000769766"/>
    </source>
</evidence>
<accession>A0A932CN70</accession>
<comment type="caution">
    <text evidence="1">The sequence shown here is derived from an EMBL/GenBank/DDBJ whole genome shotgun (WGS) entry which is preliminary data.</text>
</comment>
<reference evidence="1" key="1">
    <citation type="submission" date="2020-07" db="EMBL/GenBank/DDBJ databases">
        <title>Huge and variable diversity of episymbiotic CPR bacteria and DPANN archaea in groundwater ecosystems.</title>
        <authorList>
            <person name="He C.Y."/>
            <person name="Keren R."/>
            <person name="Whittaker M."/>
            <person name="Farag I.F."/>
            <person name="Doudna J."/>
            <person name="Cate J.H.D."/>
            <person name="Banfield J.F."/>
        </authorList>
    </citation>
    <scope>NUCLEOTIDE SEQUENCE</scope>
    <source>
        <strain evidence="1">NC_groundwater_672_Ag_B-0.1um_62_36</strain>
    </source>
</reference>
<gene>
    <name evidence="1" type="ORF">HYY20_04070</name>
</gene>